<feature type="transmembrane region" description="Helical" evidence="1">
    <location>
        <begin position="296"/>
        <end position="317"/>
    </location>
</feature>
<evidence type="ECO:0000256" key="1">
    <source>
        <dbReference type="SAM" id="Phobius"/>
    </source>
</evidence>
<feature type="transmembrane region" description="Helical" evidence="1">
    <location>
        <begin position="267"/>
        <end position="290"/>
    </location>
</feature>
<accession>A0A9Y1BP68</accession>
<sequence>MSAIQLKCKICGAPIDITPEDAVYNCNSCGQAFTADGKTFENHYFFPNILNKDKIHEIISKFIKKNSFLRGIKDYSIKSIMPILLPFWIVKTQANTHFLGYLKYSETRTRRTSSGSIKSESVTVYKPIEEDINEERTDIILARRATTIFGYKKVKKLIEENMQNMVHFDIDLLKDKEQEFQYLSTEFSDIDANQLIKTKIFDEHRARAEKKCTKVFDCYTQISFLGTFFTHFPVWEVEYDFKGETYRVAINGNTGEIIKGEIPVTKLFRIVNFSISILLIVGGVLINFFYGKSAGFVPWVTGGIVTFTLFFTVNNTFKPMSVVD</sequence>
<keyword evidence="1" id="KW-0812">Transmembrane</keyword>
<protein>
    <submittedName>
        <fullName evidence="2">PepSY domain-containing protein</fullName>
    </submittedName>
</protein>
<reference evidence="2" key="1">
    <citation type="journal article" date="2022" name="Nat. Microbiol.">
        <title>Unique mobile elements and scalable gene flow at the prokaryote-eukaryote boundary revealed by circularized Asgard archaea genomes.</title>
        <authorList>
            <person name="Wu F."/>
            <person name="Speth D.R."/>
            <person name="Philosof A."/>
            <person name="Cremiere A."/>
            <person name="Narayanan A."/>
            <person name="Barco R.A."/>
            <person name="Connon S.A."/>
            <person name="Amend J.P."/>
            <person name="Antoshechkin I.A."/>
            <person name="Orphan V.J."/>
        </authorList>
    </citation>
    <scope>NUCLEOTIDE SEQUENCE</scope>
    <source>
        <strain evidence="2">PM71</strain>
    </source>
</reference>
<gene>
    <name evidence="2" type="ORF">K9W45_05165</name>
</gene>
<evidence type="ECO:0000313" key="2">
    <source>
        <dbReference type="EMBL" id="UJG41854.1"/>
    </source>
</evidence>
<dbReference type="Proteomes" id="UP001201020">
    <property type="component" value="Chromosome"/>
</dbReference>
<keyword evidence="1" id="KW-0472">Membrane</keyword>
<keyword evidence="1" id="KW-1133">Transmembrane helix</keyword>
<name>A0A9Y1BP68_9ARCH</name>
<dbReference type="EMBL" id="CP084166">
    <property type="protein sequence ID" value="UJG41854.1"/>
    <property type="molecule type" value="Genomic_DNA"/>
</dbReference>
<organism evidence="2">
    <name type="scientific">Candidatus Heimdallarchaeum aukensis</name>
    <dbReference type="NCBI Taxonomy" id="2876573"/>
    <lineage>
        <taxon>Archaea</taxon>
        <taxon>Promethearchaeati</taxon>
        <taxon>Candidatus Heimdallarchaeota</taxon>
        <taxon>Candidatus Heimdallarchaeia (ex Rinke et al. 2021) (nom. nud.)</taxon>
        <taxon>Candidatus Heimdallarchaeales</taxon>
        <taxon>Candidatus Heimdallarchaeaceae</taxon>
        <taxon>Candidatus Heimdallarchaeum</taxon>
    </lineage>
</organism>
<dbReference type="AlphaFoldDB" id="A0A9Y1BP68"/>
<proteinExistence type="predicted"/>